<evidence type="ECO:0000256" key="1">
    <source>
        <dbReference type="SAM" id="Phobius"/>
    </source>
</evidence>
<accession>A0ABY3B790</accession>
<keyword evidence="1" id="KW-1133">Transmembrane helix</keyword>
<dbReference type="EMBL" id="VIJZ01000003">
    <property type="protein sequence ID" value="TQR99615.1"/>
    <property type="molecule type" value="Genomic_DNA"/>
</dbReference>
<reference evidence="2 3" key="1">
    <citation type="submission" date="2019-07" db="EMBL/GenBank/DDBJ databases">
        <title>Paenibacillus ottowii sp. nov. isolated from a fermentation system processing bovine manure.</title>
        <authorList>
            <person name="Velazquez L.F."/>
            <person name="Rajbanshi S."/>
            <person name="Guan S."/>
            <person name="Hinchee M."/>
            <person name="Welsh A."/>
        </authorList>
    </citation>
    <scope>NUCLEOTIDE SEQUENCE [LARGE SCALE GENOMIC DNA]</scope>
    <source>
        <strain evidence="2 3">MS2379</strain>
    </source>
</reference>
<feature type="transmembrane region" description="Helical" evidence="1">
    <location>
        <begin position="49"/>
        <end position="71"/>
    </location>
</feature>
<protein>
    <submittedName>
        <fullName evidence="2">Uncharacterized protein</fullName>
    </submittedName>
</protein>
<organism evidence="2 3">
    <name type="scientific">Paenibacillus ottowii</name>
    <dbReference type="NCBI Taxonomy" id="2315729"/>
    <lineage>
        <taxon>Bacteria</taxon>
        <taxon>Bacillati</taxon>
        <taxon>Bacillota</taxon>
        <taxon>Bacilli</taxon>
        <taxon>Bacillales</taxon>
        <taxon>Paenibacillaceae</taxon>
        <taxon>Paenibacillus</taxon>
    </lineage>
</organism>
<keyword evidence="3" id="KW-1185">Reference proteome</keyword>
<gene>
    <name evidence="2" type="ORF">FKV70_08905</name>
</gene>
<feature type="transmembrane region" description="Helical" evidence="1">
    <location>
        <begin position="7"/>
        <end position="29"/>
    </location>
</feature>
<sequence length="80" mass="9590">MKSFRFWLFLVSCIVIAINITGYDNYNILLAMISPLVWMHESFQFVRKAHIPIALVYFITISFWYLIGYIIDRLIKKLKK</sequence>
<keyword evidence="1" id="KW-0472">Membrane</keyword>
<name>A0ABY3B790_9BACL</name>
<comment type="caution">
    <text evidence="2">The sequence shown here is derived from an EMBL/GenBank/DDBJ whole genome shotgun (WGS) entry which is preliminary data.</text>
</comment>
<proteinExistence type="predicted"/>
<dbReference type="Proteomes" id="UP000319219">
    <property type="component" value="Unassembled WGS sequence"/>
</dbReference>
<evidence type="ECO:0000313" key="3">
    <source>
        <dbReference type="Proteomes" id="UP000319219"/>
    </source>
</evidence>
<evidence type="ECO:0000313" key="2">
    <source>
        <dbReference type="EMBL" id="TQR99615.1"/>
    </source>
</evidence>
<keyword evidence="1" id="KW-0812">Transmembrane</keyword>